<dbReference type="STRING" id="644548.SCNU_04161"/>
<feature type="transmembrane region" description="Helical" evidence="8">
    <location>
        <begin position="256"/>
        <end position="276"/>
    </location>
</feature>
<keyword evidence="5 8" id="KW-1133">Transmembrane helix</keyword>
<evidence type="ECO:0000256" key="8">
    <source>
        <dbReference type="SAM" id="Phobius"/>
    </source>
</evidence>
<sequence length="439" mass="48131">MVVLAAVGAALIVAWNIWVAPFGHPVYGLFNMGIDTRVYRGGASAVWYDLPLYDLPVYQVWQFTYTPFAAIVLVPLAWIPQHSAQFWWDVGNVVCLLALVGVSLRSLRFRIDGRFIAFTILFAIAVVGLEPVHTTLWNGQINLVLALLVIGDQLRRSDRLRGVGIGLAAGIKLTPIFFAAYLALTRQWRAAVTAVATFGATILIGLAVLGSEAWGFWTGSLSQTGRIGPLDHPANQSLNGFFARLVPMGLGHTPSWLWIPTGLVVGLLGLWAALAAHRAGQELLALSITGMTSCAVSPFSWGHHWVWVVPLLLIAVVHCFDAVDRRRPATWLWWLAPATIVALTFTWWHRVTFTGPGGREEIKLTFGVFRFLRAPVGPSWELPLRLAGSGAYVLLLLITIAVTLWMCDGKRAIRFNATALRDRTTRSTSHAAASPVDTE</sequence>
<feature type="transmembrane region" description="Helical" evidence="8">
    <location>
        <begin position="330"/>
        <end position="348"/>
    </location>
</feature>
<comment type="caution">
    <text evidence="9">The sequence shown here is derived from an EMBL/GenBank/DDBJ whole genome shotgun (WGS) entry which is preliminary data.</text>
</comment>
<name>F1YG49_9ACTN</name>
<gene>
    <name evidence="9" type="ORF">SCNU_04161</name>
</gene>
<keyword evidence="4 8" id="KW-0812">Transmembrane</keyword>
<dbReference type="eggNOG" id="COG5650">
    <property type="taxonomic scope" value="Bacteria"/>
</dbReference>
<accession>F1YG49</accession>
<dbReference type="InterPro" id="IPR018584">
    <property type="entry name" value="GT87"/>
</dbReference>
<dbReference type="AlphaFoldDB" id="F1YG49"/>
<organism evidence="9 10">
    <name type="scientific">Gordonia neofelifaecis NRRL B-59395</name>
    <dbReference type="NCBI Taxonomy" id="644548"/>
    <lineage>
        <taxon>Bacteria</taxon>
        <taxon>Bacillati</taxon>
        <taxon>Actinomycetota</taxon>
        <taxon>Actinomycetes</taxon>
        <taxon>Mycobacteriales</taxon>
        <taxon>Gordoniaceae</taxon>
        <taxon>Gordonia</taxon>
    </lineage>
</organism>
<evidence type="ECO:0000256" key="1">
    <source>
        <dbReference type="ARBA" id="ARBA00004651"/>
    </source>
</evidence>
<keyword evidence="10" id="KW-1185">Reference proteome</keyword>
<feature type="transmembrane region" description="Helical" evidence="8">
    <location>
        <begin position="191"/>
        <end position="210"/>
    </location>
</feature>
<dbReference type="GO" id="GO:0005886">
    <property type="term" value="C:plasma membrane"/>
    <property type="evidence" value="ECO:0007669"/>
    <property type="project" value="UniProtKB-SubCell"/>
</dbReference>
<evidence type="ECO:0000256" key="4">
    <source>
        <dbReference type="ARBA" id="ARBA00022692"/>
    </source>
</evidence>
<feature type="transmembrane region" description="Helical" evidence="8">
    <location>
        <begin position="386"/>
        <end position="407"/>
    </location>
</feature>
<evidence type="ECO:0000256" key="7">
    <source>
        <dbReference type="ARBA" id="ARBA00024033"/>
    </source>
</evidence>
<keyword evidence="2" id="KW-1003">Cell membrane</keyword>
<dbReference type="OrthoDB" id="9774600at2"/>
<keyword evidence="6 8" id="KW-0472">Membrane</keyword>
<proteinExistence type="inferred from homology"/>
<dbReference type="Pfam" id="PF09594">
    <property type="entry name" value="GT87"/>
    <property type="match status" value="1"/>
</dbReference>
<protein>
    <recommendedName>
        <fullName evidence="11">Glycosyltransferase</fullName>
    </recommendedName>
</protein>
<evidence type="ECO:0000256" key="2">
    <source>
        <dbReference type="ARBA" id="ARBA00022475"/>
    </source>
</evidence>
<keyword evidence="3" id="KW-0808">Transferase</keyword>
<feature type="transmembrane region" description="Helical" evidence="8">
    <location>
        <begin position="160"/>
        <end position="184"/>
    </location>
</feature>
<dbReference type="Proteomes" id="UP000035065">
    <property type="component" value="Unassembled WGS sequence"/>
</dbReference>
<dbReference type="EMBL" id="AEUD01000003">
    <property type="protein sequence ID" value="EGD56022.1"/>
    <property type="molecule type" value="Genomic_DNA"/>
</dbReference>
<dbReference type="GO" id="GO:0016758">
    <property type="term" value="F:hexosyltransferase activity"/>
    <property type="evidence" value="ECO:0007669"/>
    <property type="project" value="InterPro"/>
</dbReference>
<feature type="transmembrane region" description="Helical" evidence="8">
    <location>
        <begin position="283"/>
        <end position="299"/>
    </location>
</feature>
<evidence type="ECO:0000256" key="5">
    <source>
        <dbReference type="ARBA" id="ARBA00022989"/>
    </source>
</evidence>
<feature type="transmembrane region" description="Helical" evidence="8">
    <location>
        <begin position="60"/>
        <end position="79"/>
    </location>
</feature>
<feature type="transmembrane region" description="Helical" evidence="8">
    <location>
        <begin position="113"/>
        <end position="129"/>
    </location>
</feature>
<evidence type="ECO:0000313" key="10">
    <source>
        <dbReference type="Proteomes" id="UP000035065"/>
    </source>
</evidence>
<comment type="subcellular location">
    <subcellularLocation>
        <location evidence="1">Cell membrane</location>
        <topology evidence="1">Multi-pass membrane protein</topology>
    </subcellularLocation>
</comment>
<evidence type="ECO:0000256" key="6">
    <source>
        <dbReference type="ARBA" id="ARBA00023136"/>
    </source>
</evidence>
<evidence type="ECO:0008006" key="11">
    <source>
        <dbReference type="Google" id="ProtNLM"/>
    </source>
</evidence>
<evidence type="ECO:0000256" key="3">
    <source>
        <dbReference type="ARBA" id="ARBA00022679"/>
    </source>
</evidence>
<comment type="similarity">
    <text evidence="7">Belongs to the glycosyltransferase 87 family.</text>
</comment>
<reference evidence="9 10" key="1">
    <citation type="journal article" date="2011" name="J. Bacteriol.">
        <title>Draft Genome Sequence of Gordonia neofelifaecis NRRL B-59395, a Cholesterol-Degrading Actinomycete.</title>
        <authorList>
            <person name="Ge F."/>
            <person name="Li W."/>
            <person name="Chen G."/>
            <person name="Liu Y."/>
            <person name="Zhang G."/>
            <person name="Yong B."/>
            <person name="Wang Q."/>
            <person name="Wang N."/>
            <person name="Huang Z."/>
            <person name="Li W."/>
            <person name="Wang J."/>
            <person name="Wu C."/>
            <person name="Xie Q."/>
            <person name="Liu G."/>
        </authorList>
    </citation>
    <scope>NUCLEOTIDE SEQUENCE [LARGE SCALE GENOMIC DNA]</scope>
    <source>
        <strain evidence="9 10">NRRL B-59395</strain>
    </source>
</reference>
<feature type="transmembrane region" description="Helical" evidence="8">
    <location>
        <begin position="305"/>
        <end position="323"/>
    </location>
</feature>
<evidence type="ECO:0000313" key="9">
    <source>
        <dbReference type="EMBL" id="EGD56022.1"/>
    </source>
</evidence>